<dbReference type="OrthoDB" id="44015at2759"/>
<dbReference type="GO" id="GO:0030136">
    <property type="term" value="C:clathrin-coated vesicle"/>
    <property type="evidence" value="ECO:0007669"/>
    <property type="project" value="UniProtKB-SubCell"/>
</dbReference>
<feature type="non-terminal residue" evidence="13">
    <location>
        <position position="1"/>
    </location>
</feature>
<dbReference type="SUPFAM" id="SSF89009">
    <property type="entry name" value="GAT-like domain"/>
    <property type="match status" value="1"/>
</dbReference>
<evidence type="ECO:0000256" key="4">
    <source>
        <dbReference type="ARBA" id="ARBA00008011"/>
    </source>
</evidence>
<comment type="subcellular location">
    <subcellularLocation>
        <location evidence="1">Cytoplasmic vesicle</location>
        <location evidence="1">Clathrin-coated vesicle</location>
    </subcellularLocation>
    <subcellularLocation>
        <location evidence="2">Golgi apparatus</location>
    </subcellularLocation>
    <subcellularLocation>
        <location evidence="3">Membrane</location>
        <location evidence="3">Clathrin-coated pit</location>
    </subcellularLocation>
</comment>
<dbReference type="STRING" id="328815.ENSMVIP00005016486"/>
<evidence type="ECO:0000259" key="12">
    <source>
        <dbReference type="PROSITE" id="PS50942"/>
    </source>
</evidence>
<dbReference type="GO" id="GO:0000149">
    <property type="term" value="F:SNARE binding"/>
    <property type="evidence" value="ECO:0007669"/>
    <property type="project" value="TreeGrafter"/>
</dbReference>
<dbReference type="InterPro" id="IPR008942">
    <property type="entry name" value="ENTH_VHS"/>
</dbReference>
<proteinExistence type="inferred from homology"/>
<keyword evidence="9" id="KW-0968">Cytoplasmic vesicle</keyword>
<protein>
    <submittedName>
        <fullName evidence="13">Phosphatidylinositol-binding clathrin assembly protein</fullName>
    </submittedName>
</protein>
<dbReference type="EMBL" id="KL672094">
    <property type="protein sequence ID" value="KFW84700.1"/>
    <property type="molecule type" value="Genomic_DNA"/>
</dbReference>
<dbReference type="Proteomes" id="UP000053258">
    <property type="component" value="Unassembled WGS sequence"/>
</dbReference>
<keyword evidence="14" id="KW-1185">Reference proteome</keyword>
<keyword evidence="5" id="KW-0254">Endocytosis</keyword>
<dbReference type="GO" id="GO:0008021">
    <property type="term" value="C:synaptic vesicle"/>
    <property type="evidence" value="ECO:0007669"/>
    <property type="project" value="TreeGrafter"/>
</dbReference>
<evidence type="ECO:0000256" key="3">
    <source>
        <dbReference type="ARBA" id="ARBA00004600"/>
    </source>
</evidence>
<dbReference type="FunFam" id="1.20.58.150:FF:000001">
    <property type="entry name" value="phosphatidylinositol-binding clathrin assembly protein-like isoform X1"/>
    <property type="match status" value="1"/>
</dbReference>
<evidence type="ECO:0000313" key="14">
    <source>
        <dbReference type="Proteomes" id="UP000053258"/>
    </source>
</evidence>
<dbReference type="GO" id="GO:0016185">
    <property type="term" value="P:synaptic vesicle budding from presynaptic endocytic zone membrane"/>
    <property type="evidence" value="ECO:0007669"/>
    <property type="project" value="TreeGrafter"/>
</dbReference>
<dbReference type="SUPFAM" id="SSF48464">
    <property type="entry name" value="ENTH/VHS domain"/>
    <property type="match status" value="1"/>
</dbReference>
<sequence>LIQCTNEMNVNIPQLADSLFERTTNSSWVVVFKSLITTHHLMVYGNERFIQYLASRNTLFNLSNFLDKSGLQGYDMSTFIRRYSRYLNEKAVSYRQVAFDFTKVKRGADGVMRTMSTEKLLKTVPIIQNQMDALLDFNVNSNELTNGVINAAFMLLFKDAIRLFAAYNEGIINLLEKYFDMKKNQCKEGLDIYKKFLTRMTRISEFLKVAEQVGIDRGDIPDLSQAPSSLLDALEQHLASLEGKKIKDSTAASRATTLSNAVSSLASTGLSLTKVDEREKQAALEEEQARLKALKEQRLKELAKKPHTSLTTAASPVSTAAGSIMTTPAIDIFSTPSSSNSTSKLPNDLLDLQPTFHPSVHPISAAPQVGSTWGDPFSATVDSVDDAIPNLNPFLTKTNDAAHLSVSSDVSTFTSRTPTHEMFVGFTPSPVAQPQPSAGLNVDFESVFGNKSSNVVPDSGGFDELGGLLKPTVASQNQSLPVAKVPPNKLVSDDLDSSLANLVGNLGIGNGTTKNDVNWTQPGEKKLTGGSNWQPKIAPTTAWNAPTLNGMHFPQYAPPVMAYPATTPTGMMGYVMPSQMGGIPVMTQPTLIYSQPVMRPPNPFSPVPGAQV</sequence>
<dbReference type="Gene3D" id="1.25.40.90">
    <property type="match status" value="1"/>
</dbReference>
<keyword evidence="8" id="KW-0168">Coated pit</keyword>
<dbReference type="PANTHER" id="PTHR22951">
    <property type="entry name" value="CLATHRIN ASSEMBLY PROTEIN"/>
    <property type="match status" value="1"/>
</dbReference>
<evidence type="ECO:0000256" key="7">
    <source>
        <dbReference type="ARBA" id="ARBA00023136"/>
    </source>
</evidence>
<dbReference type="Pfam" id="PF07651">
    <property type="entry name" value="ANTH"/>
    <property type="match status" value="1"/>
</dbReference>
<evidence type="ECO:0000256" key="9">
    <source>
        <dbReference type="ARBA" id="ARBA00023329"/>
    </source>
</evidence>
<evidence type="ECO:0000256" key="2">
    <source>
        <dbReference type="ARBA" id="ARBA00004555"/>
    </source>
</evidence>
<reference evidence="13 14" key="1">
    <citation type="submission" date="2014-06" db="EMBL/GenBank/DDBJ databases">
        <title>Genome evolution of avian class.</title>
        <authorList>
            <person name="Zhang G."/>
            <person name="Li C."/>
        </authorList>
    </citation>
    <scope>NUCLEOTIDE SEQUENCE [LARGE SCALE GENOMIC DNA]</scope>
    <source>
        <strain evidence="13">BGI_N305</strain>
    </source>
</reference>
<evidence type="ECO:0000256" key="1">
    <source>
        <dbReference type="ARBA" id="ARBA00004132"/>
    </source>
</evidence>
<dbReference type="PANTHER" id="PTHR22951:SF16">
    <property type="entry name" value="PHOSPHATIDYLINOSITOL-BINDING CLATHRIN ASSEMBLY PROTEIN"/>
    <property type="match status" value="1"/>
</dbReference>
<evidence type="ECO:0000256" key="5">
    <source>
        <dbReference type="ARBA" id="ARBA00022583"/>
    </source>
</evidence>
<dbReference type="InterPro" id="IPR045192">
    <property type="entry name" value="AP180-like"/>
</dbReference>
<dbReference type="GO" id="GO:0005794">
    <property type="term" value="C:Golgi apparatus"/>
    <property type="evidence" value="ECO:0007669"/>
    <property type="project" value="UniProtKB-SubCell"/>
</dbReference>
<dbReference type="SMART" id="SM00273">
    <property type="entry name" value="ENTH"/>
    <property type="match status" value="1"/>
</dbReference>
<evidence type="ECO:0000256" key="11">
    <source>
        <dbReference type="SAM" id="MobiDB-lite"/>
    </source>
</evidence>
<feature type="non-terminal residue" evidence="13">
    <location>
        <position position="612"/>
    </location>
</feature>
<keyword evidence="7" id="KW-0472">Membrane</keyword>
<dbReference type="GO" id="GO:0032050">
    <property type="term" value="F:clathrin heavy chain binding"/>
    <property type="evidence" value="ECO:0007669"/>
    <property type="project" value="TreeGrafter"/>
</dbReference>
<dbReference type="PROSITE" id="PS50942">
    <property type="entry name" value="ENTH"/>
    <property type="match status" value="1"/>
</dbReference>
<evidence type="ECO:0000256" key="6">
    <source>
        <dbReference type="ARBA" id="ARBA00023034"/>
    </source>
</evidence>
<feature type="coiled-coil region" evidence="10">
    <location>
        <begin position="277"/>
        <end position="304"/>
    </location>
</feature>
<dbReference type="FunFam" id="1.25.40.90:FF:000034">
    <property type="entry name" value="Phosphatidylinositol-binding clathrin assembly protein-like"/>
    <property type="match status" value="1"/>
</dbReference>
<feature type="region of interest" description="Disordered" evidence="11">
    <location>
        <begin position="514"/>
        <end position="535"/>
    </location>
</feature>
<dbReference type="Gene3D" id="1.20.58.150">
    <property type="entry name" value="ANTH domain"/>
    <property type="match status" value="1"/>
</dbReference>
<dbReference type="InterPro" id="IPR013809">
    <property type="entry name" value="ENTH"/>
</dbReference>
<dbReference type="GO" id="GO:0048268">
    <property type="term" value="P:clathrin coat assembly"/>
    <property type="evidence" value="ECO:0007669"/>
    <property type="project" value="InterPro"/>
</dbReference>
<keyword evidence="6" id="KW-0333">Golgi apparatus</keyword>
<evidence type="ECO:0000256" key="10">
    <source>
        <dbReference type="SAM" id="Coils"/>
    </source>
</evidence>
<evidence type="ECO:0000256" key="8">
    <source>
        <dbReference type="ARBA" id="ARBA00023176"/>
    </source>
</evidence>
<keyword evidence="10" id="KW-0175">Coiled coil</keyword>
<dbReference type="InterPro" id="IPR014712">
    <property type="entry name" value="ANTH_dom_sf"/>
</dbReference>
<evidence type="ECO:0000313" key="13">
    <source>
        <dbReference type="EMBL" id="KFW84700.1"/>
    </source>
</evidence>
<comment type="similarity">
    <text evidence="4">Belongs to the PICALM/SNAP91 family.</text>
</comment>
<dbReference type="InterPro" id="IPR011417">
    <property type="entry name" value="ANTH_dom"/>
</dbReference>
<name>A0A093QE78_9PASS</name>
<gene>
    <name evidence="13" type="ORF">N305_04397</name>
</gene>
<organism evidence="13 14">
    <name type="scientific">Manacus vitellinus</name>
    <name type="common">golden-collared manakin</name>
    <dbReference type="NCBI Taxonomy" id="328815"/>
    <lineage>
        <taxon>Eukaryota</taxon>
        <taxon>Metazoa</taxon>
        <taxon>Chordata</taxon>
        <taxon>Craniata</taxon>
        <taxon>Vertebrata</taxon>
        <taxon>Euteleostomi</taxon>
        <taxon>Archelosauria</taxon>
        <taxon>Archosauria</taxon>
        <taxon>Dinosauria</taxon>
        <taxon>Saurischia</taxon>
        <taxon>Theropoda</taxon>
        <taxon>Coelurosauria</taxon>
        <taxon>Aves</taxon>
        <taxon>Neognathae</taxon>
        <taxon>Neoaves</taxon>
        <taxon>Telluraves</taxon>
        <taxon>Australaves</taxon>
        <taxon>Passeriformes</taxon>
        <taxon>Pipridae</taxon>
        <taxon>Manacus</taxon>
    </lineage>
</organism>
<dbReference type="GO" id="GO:0005546">
    <property type="term" value="F:phosphatidylinositol-4,5-bisphosphate binding"/>
    <property type="evidence" value="ECO:0007669"/>
    <property type="project" value="TreeGrafter"/>
</dbReference>
<accession>A0A093QE78</accession>
<dbReference type="GO" id="GO:0098894">
    <property type="term" value="C:extrinsic component of presynaptic endocytic zone membrane"/>
    <property type="evidence" value="ECO:0007669"/>
    <property type="project" value="TreeGrafter"/>
</dbReference>
<feature type="domain" description="ENTH" evidence="12">
    <location>
        <begin position="1"/>
        <end position="101"/>
    </location>
</feature>
<dbReference type="GO" id="GO:0005905">
    <property type="term" value="C:clathrin-coated pit"/>
    <property type="evidence" value="ECO:0007669"/>
    <property type="project" value="UniProtKB-SubCell"/>
</dbReference>
<dbReference type="GO" id="GO:0072583">
    <property type="term" value="P:clathrin-dependent endocytosis"/>
    <property type="evidence" value="ECO:0007669"/>
    <property type="project" value="InterPro"/>
</dbReference>
<dbReference type="AlphaFoldDB" id="A0A093QE78"/>
<dbReference type="GO" id="GO:0005545">
    <property type="term" value="F:1-phosphatidylinositol binding"/>
    <property type="evidence" value="ECO:0007669"/>
    <property type="project" value="InterPro"/>
</dbReference>